<evidence type="ECO:0000313" key="8">
    <source>
        <dbReference type="EMBL" id="MFC1852485.1"/>
    </source>
</evidence>
<protein>
    <submittedName>
        <fullName evidence="8">Cytochrome c3 family protein</fullName>
    </submittedName>
</protein>
<gene>
    <name evidence="8" type="ORF">ACFL27_19990</name>
</gene>
<keyword evidence="2" id="KW-0349">Heme</keyword>
<feature type="signal peptide" evidence="6">
    <location>
        <begin position="1"/>
        <end position="26"/>
    </location>
</feature>
<keyword evidence="6" id="KW-0732">Signal</keyword>
<organism evidence="8 9">
    <name type="scientific">candidate division CSSED10-310 bacterium</name>
    <dbReference type="NCBI Taxonomy" id="2855610"/>
    <lineage>
        <taxon>Bacteria</taxon>
        <taxon>Bacteria division CSSED10-310</taxon>
    </lineage>
</organism>
<keyword evidence="4" id="KW-0249">Electron transport</keyword>
<dbReference type="Proteomes" id="UP001594351">
    <property type="component" value="Unassembled WGS sequence"/>
</dbReference>
<proteinExistence type="predicted"/>
<dbReference type="Pfam" id="PF02085">
    <property type="entry name" value="Cytochrom_CIII"/>
    <property type="match status" value="1"/>
</dbReference>
<name>A0ABV6Z219_UNCC1</name>
<evidence type="ECO:0000259" key="7">
    <source>
        <dbReference type="Pfam" id="PF02085"/>
    </source>
</evidence>
<evidence type="ECO:0000256" key="4">
    <source>
        <dbReference type="ARBA" id="ARBA00022982"/>
    </source>
</evidence>
<feature type="chain" id="PRO_5046751806" evidence="6">
    <location>
        <begin position="27"/>
        <end position="159"/>
    </location>
</feature>
<keyword evidence="3" id="KW-0479">Metal-binding</keyword>
<dbReference type="EMBL" id="JBHPBY010000319">
    <property type="protein sequence ID" value="MFC1852485.1"/>
    <property type="molecule type" value="Genomic_DNA"/>
</dbReference>
<feature type="domain" description="Class III cytochrome C" evidence="7">
    <location>
        <begin position="77"/>
        <end position="154"/>
    </location>
</feature>
<evidence type="ECO:0000256" key="5">
    <source>
        <dbReference type="ARBA" id="ARBA00023004"/>
    </source>
</evidence>
<accession>A0ABV6Z219</accession>
<evidence type="ECO:0000256" key="6">
    <source>
        <dbReference type="SAM" id="SignalP"/>
    </source>
</evidence>
<keyword evidence="5" id="KW-0408">Iron</keyword>
<dbReference type="CDD" id="cd08168">
    <property type="entry name" value="Cytochrom_C3"/>
    <property type="match status" value="1"/>
</dbReference>
<dbReference type="SUPFAM" id="SSF48695">
    <property type="entry name" value="Multiheme cytochromes"/>
    <property type="match status" value="1"/>
</dbReference>
<dbReference type="InterPro" id="IPR020942">
    <property type="entry name" value="Cyt_c_III_dom"/>
</dbReference>
<evidence type="ECO:0000313" key="9">
    <source>
        <dbReference type="Proteomes" id="UP001594351"/>
    </source>
</evidence>
<comment type="caution">
    <text evidence="8">The sequence shown here is derived from an EMBL/GenBank/DDBJ whole genome shotgun (WGS) entry which is preliminary data.</text>
</comment>
<keyword evidence="1" id="KW-0813">Transport</keyword>
<dbReference type="InterPro" id="IPR036280">
    <property type="entry name" value="Multihaem_cyt_sf"/>
</dbReference>
<reference evidence="8 9" key="1">
    <citation type="submission" date="2024-09" db="EMBL/GenBank/DDBJ databases">
        <title>Laminarin stimulates single cell rates of sulfate reduction while oxygen inhibits transcriptomic activity in coastal marine sediment.</title>
        <authorList>
            <person name="Lindsay M."/>
            <person name="Orcutt B."/>
            <person name="Emerson D."/>
            <person name="Stepanauskas R."/>
            <person name="D'Angelo T."/>
        </authorList>
    </citation>
    <scope>NUCLEOTIDE SEQUENCE [LARGE SCALE GENOMIC DNA]</scope>
    <source>
        <strain evidence="8">SAG AM-311-K15</strain>
    </source>
</reference>
<evidence type="ECO:0000256" key="3">
    <source>
        <dbReference type="ARBA" id="ARBA00022723"/>
    </source>
</evidence>
<evidence type="ECO:0000256" key="1">
    <source>
        <dbReference type="ARBA" id="ARBA00022448"/>
    </source>
</evidence>
<sequence>MIIFWKRNTLFLSILLVVTFTSVSFGNPADKSPQETENPDEIVFPSHLGEVTFPHQMHWDDAEIECLSCHHEAKALTLAFPHEEYMADCAEICRRCHVEKGKKPKIQACKKCHNRQKRTAMKTVDATTIIHKNCWKCHESGKGVAAGKNCITCHSGKKK</sequence>
<keyword evidence="9" id="KW-1185">Reference proteome</keyword>
<evidence type="ECO:0000256" key="2">
    <source>
        <dbReference type="ARBA" id="ARBA00022617"/>
    </source>
</evidence>
<dbReference type="Gene3D" id="3.90.10.10">
    <property type="entry name" value="Cytochrome C3"/>
    <property type="match status" value="1"/>
</dbReference>